<evidence type="ECO:0000256" key="1">
    <source>
        <dbReference type="SAM" id="MobiDB-lite"/>
    </source>
</evidence>
<dbReference type="InterPro" id="IPR013974">
    <property type="entry name" value="SAF"/>
</dbReference>
<proteinExistence type="predicted"/>
<dbReference type="Pfam" id="PF08666">
    <property type="entry name" value="SAF"/>
    <property type="match status" value="1"/>
</dbReference>
<organism evidence="3">
    <name type="scientific">Billgrantia gudaonensis</name>
    <dbReference type="NCBI Taxonomy" id="376427"/>
    <lineage>
        <taxon>Bacteria</taxon>
        <taxon>Pseudomonadati</taxon>
        <taxon>Pseudomonadota</taxon>
        <taxon>Gammaproteobacteria</taxon>
        <taxon>Oceanospirillales</taxon>
        <taxon>Halomonadaceae</taxon>
        <taxon>Billgrantia</taxon>
    </lineage>
</organism>
<dbReference type="AlphaFoldDB" id="A0A3S0NED4"/>
<accession>A0A3S0NED4</accession>
<comment type="caution">
    <text evidence="3">The sequence shown here is derived from an EMBL/GenBank/DDBJ whole genome shotgun (WGS) entry which is preliminary data.</text>
</comment>
<evidence type="ECO:0000259" key="2">
    <source>
        <dbReference type="Pfam" id="PF08666"/>
    </source>
</evidence>
<dbReference type="CDD" id="cd11614">
    <property type="entry name" value="SAF_CpaB_FlgA_like"/>
    <property type="match status" value="1"/>
</dbReference>
<gene>
    <name evidence="3" type="ORF">DSL92_08435</name>
</gene>
<name>A0A3S0NED4_9GAMM</name>
<feature type="region of interest" description="Disordered" evidence="1">
    <location>
        <begin position="147"/>
        <end position="175"/>
    </location>
</feature>
<protein>
    <recommendedName>
        <fullName evidence="2">SAF domain-containing protein</fullName>
    </recommendedName>
</protein>
<feature type="domain" description="SAF" evidence="2">
    <location>
        <begin position="4"/>
        <end position="48"/>
    </location>
</feature>
<evidence type="ECO:0000313" key="3">
    <source>
        <dbReference type="EMBL" id="RUA22010.1"/>
    </source>
</evidence>
<reference evidence="3" key="1">
    <citation type="submission" date="2018-12" db="EMBL/GenBank/DDBJ databases">
        <authorList>
            <person name="Jadhav K."/>
            <person name="Kushwaha B."/>
            <person name="Jadhav I."/>
        </authorList>
    </citation>
    <scope>NUCLEOTIDE SEQUENCE [LARGE SCALE GENOMIC DNA]</scope>
    <source>
        <strain evidence="3">SBS 10</strain>
    </source>
</reference>
<sequence>MACDIEAGTTLRAEHLATRNGNLAELPQRVILEADALVGKLATRPLRAPRKPCKNTRCANAHWSNATSVTVEARGAFRVSRKGRALGVRHDGRGSPRAAITKPFRRGGSRCEAWTFSDPLATGLLDEVDDRASLSAFPCHPKVSIAKADSKEKHRSRGTVKINSQNPWRVQPRRRRGKVATRWCRTLTSQSDAGPAAQTPAPGSHGYVARYRCRTRRRDSRGPFAMAVEIRADRIADALIETLQQTTGNEATNERAWPNCCKSSNTAWKP</sequence>
<dbReference type="EMBL" id="RXHI01000027">
    <property type="protein sequence ID" value="RUA22010.1"/>
    <property type="molecule type" value="Genomic_DNA"/>
</dbReference>